<proteinExistence type="predicted"/>
<accession>A0A2C9KJI0</accession>
<dbReference type="EnsemblMetazoa" id="BGLB020425-RA">
    <property type="protein sequence ID" value="BGLB020425-PA"/>
    <property type="gene ID" value="BGLB020425"/>
</dbReference>
<evidence type="ECO:0000313" key="3">
    <source>
        <dbReference type="Proteomes" id="UP000076420"/>
    </source>
</evidence>
<evidence type="ECO:0008006" key="4">
    <source>
        <dbReference type="Google" id="ProtNLM"/>
    </source>
</evidence>
<protein>
    <recommendedName>
        <fullName evidence="4">Dirigent protein</fullName>
    </recommendedName>
</protein>
<organism evidence="2 3">
    <name type="scientific">Biomphalaria glabrata</name>
    <name type="common">Bloodfluke planorb</name>
    <name type="synonym">Freshwater snail</name>
    <dbReference type="NCBI Taxonomy" id="6526"/>
    <lineage>
        <taxon>Eukaryota</taxon>
        <taxon>Metazoa</taxon>
        <taxon>Spiralia</taxon>
        <taxon>Lophotrochozoa</taxon>
        <taxon>Mollusca</taxon>
        <taxon>Gastropoda</taxon>
        <taxon>Heterobranchia</taxon>
        <taxon>Euthyneura</taxon>
        <taxon>Panpulmonata</taxon>
        <taxon>Hygrophila</taxon>
        <taxon>Lymnaeoidea</taxon>
        <taxon>Planorbidae</taxon>
        <taxon>Biomphalaria</taxon>
    </lineage>
</organism>
<evidence type="ECO:0000313" key="2">
    <source>
        <dbReference type="EnsemblMetazoa" id="BGLB020425-PA"/>
    </source>
</evidence>
<evidence type="ECO:0000256" key="1">
    <source>
        <dbReference type="SAM" id="SignalP"/>
    </source>
</evidence>
<name>A0A2C9KJI0_BIOGL</name>
<dbReference type="AlphaFoldDB" id="A0A2C9KJI0"/>
<feature type="signal peptide" evidence="1">
    <location>
        <begin position="1"/>
        <end position="22"/>
    </location>
</feature>
<dbReference type="VEuPathDB" id="VectorBase:BGLB020425"/>
<dbReference type="RefSeq" id="XP_013090179.2">
    <property type="nucleotide sequence ID" value="XM_013234725.2"/>
</dbReference>
<sequence>MESQLAYLIVLLTLLVSAPSYADMYYKQPMGMMMSKPAKVIHVHHYDAGSSGNMMSSNYKKHDSGSSLIELLILSSLLSGTQTTGAQTALINGQLVPIQNG</sequence>
<gene>
    <name evidence="2" type="primary">106074011</name>
</gene>
<dbReference type="OrthoDB" id="10391060at2759"/>
<keyword evidence="1" id="KW-0732">Signal</keyword>
<dbReference type="VEuPathDB" id="VectorBase:BGLAX_045312"/>
<dbReference type="Proteomes" id="UP000076420">
    <property type="component" value="Unassembled WGS sequence"/>
</dbReference>
<dbReference type="KEGG" id="bgt:106074011"/>
<feature type="chain" id="PRO_5013130036" description="Dirigent protein" evidence="1">
    <location>
        <begin position="23"/>
        <end position="101"/>
    </location>
</feature>
<reference evidence="2" key="1">
    <citation type="submission" date="2020-05" db="UniProtKB">
        <authorList>
            <consortium name="EnsemblMetazoa"/>
        </authorList>
    </citation>
    <scope>IDENTIFICATION</scope>
    <source>
        <strain evidence="2">BB02</strain>
    </source>
</reference>